<feature type="transmembrane region" description="Helical" evidence="1">
    <location>
        <begin position="121"/>
        <end position="140"/>
    </location>
</feature>
<keyword evidence="3" id="KW-1185">Reference proteome</keyword>
<feature type="transmembrane region" description="Helical" evidence="1">
    <location>
        <begin position="43"/>
        <end position="63"/>
    </location>
</feature>
<dbReference type="Proteomes" id="UP000466039">
    <property type="component" value="Chromosome"/>
</dbReference>
<gene>
    <name evidence="2" type="ORF">MMON_19280</name>
</gene>
<reference evidence="2 3" key="1">
    <citation type="journal article" date="2019" name="Emerg. Microbes Infect.">
        <title>Comprehensive subspecies identification of 175 nontuberculous mycobacteria species based on 7547 genomic profiles.</title>
        <authorList>
            <person name="Matsumoto Y."/>
            <person name="Kinjo T."/>
            <person name="Motooka D."/>
            <person name="Nabeya D."/>
            <person name="Jung N."/>
            <person name="Uechi K."/>
            <person name="Horii T."/>
            <person name="Iida T."/>
            <person name="Fujita J."/>
            <person name="Nakamura S."/>
        </authorList>
    </citation>
    <scope>NUCLEOTIDE SEQUENCE [LARGE SCALE GENOMIC DNA]</scope>
    <source>
        <strain evidence="2 3">JCM 15658</strain>
    </source>
</reference>
<sequence length="141" mass="15227">MFTTSLVVLTIVILGYSLIPVLADFNKTHATNPLWTGHARYHVVWQVCSYVGIGIISLGLLWIPGDGQQLRAHLVAALALCIYGGFFTAAATMRLYDGKLNDTNGWPSIALPGGRSIDRNLAVFIPLTVLLFTGWALLAAS</sequence>
<organism evidence="2 3">
    <name type="scientific">Mycolicibacterium monacense</name>
    <name type="common">Mycobacterium monacense</name>
    <dbReference type="NCBI Taxonomy" id="85693"/>
    <lineage>
        <taxon>Bacteria</taxon>
        <taxon>Bacillati</taxon>
        <taxon>Actinomycetota</taxon>
        <taxon>Actinomycetes</taxon>
        <taxon>Mycobacteriales</taxon>
        <taxon>Mycobacteriaceae</taxon>
        <taxon>Mycolicibacterium</taxon>
    </lineage>
</organism>
<dbReference type="RefSeq" id="WP_110807686.1">
    <property type="nucleotide sequence ID" value="NZ_AP022617.1"/>
</dbReference>
<evidence type="ECO:0000256" key="1">
    <source>
        <dbReference type="SAM" id="Phobius"/>
    </source>
</evidence>
<evidence type="ECO:0000313" key="3">
    <source>
        <dbReference type="Proteomes" id="UP000466039"/>
    </source>
</evidence>
<accession>A0AAD1J1F2</accession>
<dbReference type="AlphaFoldDB" id="A0AAD1J1F2"/>
<evidence type="ECO:0000313" key="2">
    <source>
        <dbReference type="EMBL" id="BBZ60627.1"/>
    </source>
</evidence>
<proteinExistence type="predicted"/>
<keyword evidence="1" id="KW-1133">Transmembrane helix</keyword>
<name>A0AAD1J1F2_MYCMB</name>
<keyword evidence="1" id="KW-0472">Membrane</keyword>
<feature type="transmembrane region" description="Helical" evidence="1">
    <location>
        <begin position="75"/>
        <end position="96"/>
    </location>
</feature>
<dbReference type="EMBL" id="AP022617">
    <property type="protein sequence ID" value="BBZ60627.1"/>
    <property type="molecule type" value="Genomic_DNA"/>
</dbReference>
<keyword evidence="1" id="KW-0812">Transmembrane</keyword>
<protein>
    <submittedName>
        <fullName evidence="2">Uncharacterized protein</fullName>
    </submittedName>
</protein>